<dbReference type="InterPro" id="IPR027417">
    <property type="entry name" value="P-loop_NTPase"/>
</dbReference>
<evidence type="ECO:0000259" key="8">
    <source>
        <dbReference type="PROSITE" id="PS50893"/>
    </source>
</evidence>
<evidence type="ECO:0000256" key="7">
    <source>
        <dbReference type="ARBA" id="ARBA00023136"/>
    </source>
</evidence>
<dbReference type="GO" id="GO:0016887">
    <property type="term" value="F:ATP hydrolysis activity"/>
    <property type="evidence" value="ECO:0007669"/>
    <property type="project" value="InterPro"/>
</dbReference>
<dbReference type="KEGG" id="nli:G3M70_14255"/>
<dbReference type="FunFam" id="3.40.50.300:FF:000016">
    <property type="entry name" value="Oligopeptide ABC transporter ATP-binding component"/>
    <property type="match status" value="1"/>
</dbReference>
<organism evidence="9 10">
    <name type="scientific">Candidatus Nitronauta litoralis</name>
    <dbReference type="NCBI Taxonomy" id="2705533"/>
    <lineage>
        <taxon>Bacteria</taxon>
        <taxon>Pseudomonadati</taxon>
        <taxon>Nitrospinota/Tectimicrobiota group</taxon>
        <taxon>Nitrospinota</taxon>
        <taxon>Nitrospinia</taxon>
        <taxon>Nitrospinales</taxon>
        <taxon>Nitrospinaceae</taxon>
        <taxon>Candidatus Nitronauta</taxon>
    </lineage>
</organism>
<name>A0A7T0G116_9BACT</name>
<keyword evidence="4" id="KW-1003">Cell membrane</keyword>
<gene>
    <name evidence="9" type="ORF">G3M70_14255</name>
</gene>
<sequence>MSHLLSISDLNTCFDTDDGVVQAVRNIDLHLDQGEILALVGESGCGKSVTALSVMGLIPTPPGRFASGRIEFEETDLLKLDEQGLQNIRGNAIGMIFQEPMTSLNPIFTIGDQIMEVILRHRNVTQSEAREQALSMLKKVAISSPETRLNQYPHELSGGMKQRVMIAMAIACNPKLLIADEPTTALDVTVQAQILELLDELRRNTGMAILLITHNLGIVAQYADRVAVMYSGKIVEEGGVETMFENPAHPYTRGLLNSLPKGEVGLPLETIPGMVPHPTRLPNGCAFHPRCSEVHEPCAENPPDWFPAPGGSSEHRTACWLYQASPGNPVTP</sequence>
<evidence type="ECO:0000256" key="1">
    <source>
        <dbReference type="ARBA" id="ARBA00004417"/>
    </source>
</evidence>
<dbReference type="PANTHER" id="PTHR43297">
    <property type="entry name" value="OLIGOPEPTIDE TRANSPORT ATP-BINDING PROTEIN APPD"/>
    <property type="match status" value="1"/>
</dbReference>
<dbReference type="Pfam" id="PF08352">
    <property type="entry name" value="oligo_HPY"/>
    <property type="match status" value="1"/>
</dbReference>
<evidence type="ECO:0000256" key="3">
    <source>
        <dbReference type="ARBA" id="ARBA00022448"/>
    </source>
</evidence>
<evidence type="ECO:0000256" key="4">
    <source>
        <dbReference type="ARBA" id="ARBA00022475"/>
    </source>
</evidence>
<dbReference type="Gene3D" id="3.40.50.300">
    <property type="entry name" value="P-loop containing nucleotide triphosphate hydrolases"/>
    <property type="match status" value="1"/>
</dbReference>
<dbReference type="GO" id="GO:0005524">
    <property type="term" value="F:ATP binding"/>
    <property type="evidence" value="ECO:0007669"/>
    <property type="project" value="UniProtKB-KW"/>
</dbReference>
<evidence type="ECO:0000313" key="10">
    <source>
        <dbReference type="Proteomes" id="UP000594688"/>
    </source>
</evidence>
<evidence type="ECO:0000256" key="2">
    <source>
        <dbReference type="ARBA" id="ARBA00005417"/>
    </source>
</evidence>
<protein>
    <submittedName>
        <fullName evidence="9">ABC transporter ATP-binding protein</fullName>
    </submittedName>
</protein>
<dbReference type="SUPFAM" id="SSF52540">
    <property type="entry name" value="P-loop containing nucleoside triphosphate hydrolases"/>
    <property type="match status" value="1"/>
</dbReference>
<evidence type="ECO:0000313" key="9">
    <source>
        <dbReference type="EMBL" id="QPJ62974.1"/>
    </source>
</evidence>
<dbReference type="CDD" id="cd03257">
    <property type="entry name" value="ABC_NikE_OppD_transporters"/>
    <property type="match status" value="1"/>
</dbReference>
<comment type="similarity">
    <text evidence="2">Belongs to the ABC transporter superfamily.</text>
</comment>
<accession>A0A7T0G116</accession>
<dbReference type="InterPro" id="IPR003593">
    <property type="entry name" value="AAA+_ATPase"/>
</dbReference>
<dbReference type="PROSITE" id="PS50893">
    <property type="entry name" value="ABC_TRANSPORTER_2"/>
    <property type="match status" value="1"/>
</dbReference>
<feature type="domain" description="ABC transporter" evidence="8">
    <location>
        <begin position="5"/>
        <end position="256"/>
    </location>
</feature>
<dbReference type="PROSITE" id="PS00211">
    <property type="entry name" value="ABC_TRANSPORTER_1"/>
    <property type="match status" value="1"/>
</dbReference>
<dbReference type="EMBL" id="CP048685">
    <property type="protein sequence ID" value="QPJ62974.1"/>
    <property type="molecule type" value="Genomic_DNA"/>
</dbReference>
<dbReference type="GO" id="GO:0015833">
    <property type="term" value="P:peptide transport"/>
    <property type="evidence" value="ECO:0007669"/>
    <property type="project" value="InterPro"/>
</dbReference>
<dbReference type="InterPro" id="IPR013563">
    <property type="entry name" value="Oligopep_ABC_C"/>
</dbReference>
<keyword evidence="5" id="KW-0547">Nucleotide-binding</keyword>
<keyword evidence="3" id="KW-0813">Transport</keyword>
<evidence type="ECO:0000256" key="6">
    <source>
        <dbReference type="ARBA" id="ARBA00022840"/>
    </source>
</evidence>
<dbReference type="InterPro" id="IPR050388">
    <property type="entry name" value="ABC_Ni/Peptide_Import"/>
</dbReference>
<dbReference type="Proteomes" id="UP000594688">
    <property type="component" value="Chromosome"/>
</dbReference>
<dbReference type="PANTHER" id="PTHR43297:SF2">
    <property type="entry name" value="DIPEPTIDE TRANSPORT ATP-BINDING PROTEIN DPPD"/>
    <property type="match status" value="1"/>
</dbReference>
<dbReference type="GO" id="GO:0005886">
    <property type="term" value="C:plasma membrane"/>
    <property type="evidence" value="ECO:0007669"/>
    <property type="project" value="UniProtKB-SubCell"/>
</dbReference>
<dbReference type="Pfam" id="PF00005">
    <property type="entry name" value="ABC_tran"/>
    <property type="match status" value="1"/>
</dbReference>
<dbReference type="AlphaFoldDB" id="A0A7T0G116"/>
<dbReference type="SMART" id="SM00382">
    <property type="entry name" value="AAA"/>
    <property type="match status" value="1"/>
</dbReference>
<dbReference type="InterPro" id="IPR003439">
    <property type="entry name" value="ABC_transporter-like_ATP-bd"/>
</dbReference>
<dbReference type="NCBIfam" id="TIGR01727">
    <property type="entry name" value="oligo_HPY"/>
    <property type="match status" value="1"/>
</dbReference>
<evidence type="ECO:0000256" key="5">
    <source>
        <dbReference type="ARBA" id="ARBA00022741"/>
    </source>
</evidence>
<proteinExistence type="inferred from homology"/>
<reference evidence="9 10" key="1">
    <citation type="submission" date="2020-02" db="EMBL/GenBank/DDBJ databases">
        <title>Genomic and physiological characterization of two novel Nitrospinaceae genera.</title>
        <authorList>
            <person name="Mueller A.J."/>
            <person name="Jung M.-Y."/>
            <person name="Strachan C.R."/>
            <person name="Herbold C.W."/>
            <person name="Kirkegaard R.H."/>
            <person name="Daims H."/>
        </authorList>
    </citation>
    <scope>NUCLEOTIDE SEQUENCE [LARGE SCALE GENOMIC DNA]</scope>
    <source>
        <strain evidence="9">EB</strain>
    </source>
</reference>
<keyword evidence="6 9" id="KW-0067">ATP-binding</keyword>
<dbReference type="InterPro" id="IPR017871">
    <property type="entry name" value="ABC_transporter-like_CS"/>
</dbReference>
<keyword evidence="7" id="KW-0472">Membrane</keyword>
<comment type="subcellular location">
    <subcellularLocation>
        <location evidence="1">Cell inner membrane</location>
        <topology evidence="1">Peripheral membrane protein</topology>
    </subcellularLocation>
</comment>